<feature type="compositionally biased region" description="Basic and acidic residues" evidence="1">
    <location>
        <begin position="201"/>
        <end position="218"/>
    </location>
</feature>
<feature type="compositionally biased region" description="Polar residues" evidence="1">
    <location>
        <begin position="629"/>
        <end position="649"/>
    </location>
</feature>
<dbReference type="InterPro" id="IPR013088">
    <property type="entry name" value="Znf_NHR/GATA"/>
</dbReference>
<name>A0A507CVK0_9FUNG</name>
<feature type="compositionally biased region" description="Acidic residues" evidence="1">
    <location>
        <begin position="410"/>
        <end position="429"/>
    </location>
</feature>
<dbReference type="OrthoDB" id="2162994at2759"/>
<feature type="compositionally biased region" description="Basic and acidic residues" evidence="1">
    <location>
        <begin position="297"/>
        <end position="307"/>
    </location>
</feature>
<gene>
    <name evidence="2" type="ORF">SeLEV6574_g05193</name>
</gene>
<sequence length="796" mass="87953">MSAFYHDGSDSIHPGATYHSFLKSSSSDQDLFHHHHNQPFHLGNLIDTNIEDTTDAMCSNHGINGSRLMGYEYESNDEATQRRESGLSTPIPYSSESSPREKSTSSSFEGITSMTHGYGGQLFCQNHDSGDKPRNKMASQDGLMGTLDSAAEHDDGNSNVVTYSSSDNSGAPTSTIFFPSTCTSTSTNPMLSTHSSTSNEEVSKPLEDDNPDQDKGSDDTGPPYTCKLGEWRCSYCGVTATECRRRGPPGYDKLCNRCGARWSRGTILPEFPKKYYPPGGEGGGRRRMMPEEVQEMERIKREEENQARSRLRRRSRRQSSLYLGGSTIDRITESEEVDELEDDEDGYRAFSGGIADRLKTRRGRRSKDYNSSSPEKACDAEVARVSHSKKKLKLEVTESQDQQYVRCESDYEDDADDELDEDDDEEKNDDEYRPPSKRSRKHSSNGRPKQHASSTIRGKSKDPSLRSDAVIQLNDFLALPVVTTTPQLQLSPPNQHLSPQNTLAPSEKSLSTSQQPQSYHQQMKQSAAWKHDHNLHQNSNLMLPWAATQPFATLPVLPFHHTNSGNGFFITGDNVIQPSCLPNTSISSLYHSSFSNNILPIIPSSTSNYSMAYNNLSLYPDTTITSSAHTSSLSANQQSSTPSSGIPRSTATTLPTTTIASGCIFKTSTQSSNLMLPSMHSPPIELPFNSNSYGNHQGNLPNENCNTSQGSTETPAQVQVANELFQERSARLNRALHGKMGAYVTSVLCEVLNISPLTLLSLSGTKEGGFEIDINKIDEIGWYKLNKAIDEIEMDD</sequence>
<dbReference type="AlphaFoldDB" id="A0A507CVK0"/>
<comment type="caution">
    <text evidence="2">The sequence shown here is derived from an EMBL/GenBank/DDBJ whole genome shotgun (WGS) entry which is preliminary data.</text>
</comment>
<feature type="region of interest" description="Disordered" evidence="1">
    <location>
        <begin position="187"/>
        <end position="223"/>
    </location>
</feature>
<dbReference type="SUPFAM" id="SSF57716">
    <property type="entry name" value="Glucocorticoid receptor-like (DNA-binding domain)"/>
    <property type="match status" value="1"/>
</dbReference>
<feature type="region of interest" description="Disordered" evidence="1">
    <location>
        <begin position="359"/>
        <end position="383"/>
    </location>
</feature>
<evidence type="ECO:0000256" key="1">
    <source>
        <dbReference type="SAM" id="MobiDB-lite"/>
    </source>
</evidence>
<feature type="region of interest" description="Disordered" evidence="1">
    <location>
        <begin position="396"/>
        <end position="464"/>
    </location>
</feature>
<dbReference type="Gene3D" id="3.30.50.10">
    <property type="entry name" value="Erythroid Transcription Factor GATA-1, subunit A"/>
    <property type="match status" value="1"/>
</dbReference>
<dbReference type="Proteomes" id="UP000320475">
    <property type="component" value="Unassembled WGS sequence"/>
</dbReference>
<protein>
    <recommendedName>
        <fullName evidence="4">GATA-type domain-containing protein</fullName>
    </recommendedName>
</protein>
<feature type="region of interest" description="Disordered" evidence="1">
    <location>
        <begin position="487"/>
        <end position="529"/>
    </location>
</feature>
<feature type="region of interest" description="Disordered" evidence="1">
    <location>
        <begin position="75"/>
        <end position="170"/>
    </location>
</feature>
<evidence type="ECO:0008006" key="4">
    <source>
        <dbReference type="Google" id="ProtNLM"/>
    </source>
</evidence>
<feature type="region of interest" description="Disordered" evidence="1">
    <location>
        <begin position="629"/>
        <end position="653"/>
    </location>
</feature>
<dbReference type="EMBL" id="QEAM01000234">
    <property type="protein sequence ID" value="TPX43183.1"/>
    <property type="molecule type" value="Genomic_DNA"/>
</dbReference>
<evidence type="ECO:0000313" key="3">
    <source>
        <dbReference type="Proteomes" id="UP000320475"/>
    </source>
</evidence>
<feature type="compositionally biased region" description="Basic residues" evidence="1">
    <location>
        <begin position="435"/>
        <end position="450"/>
    </location>
</feature>
<feature type="region of interest" description="Disordered" evidence="1">
    <location>
        <begin position="297"/>
        <end position="318"/>
    </location>
</feature>
<accession>A0A507CVK0</accession>
<proteinExistence type="predicted"/>
<dbReference type="GO" id="GO:0008270">
    <property type="term" value="F:zinc ion binding"/>
    <property type="evidence" value="ECO:0007669"/>
    <property type="project" value="InterPro"/>
</dbReference>
<feature type="compositionally biased region" description="Polar residues" evidence="1">
    <location>
        <begin position="187"/>
        <end position="200"/>
    </location>
</feature>
<feature type="compositionally biased region" description="Polar residues" evidence="1">
    <location>
        <begin position="157"/>
        <end position="170"/>
    </location>
</feature>
<evidence type="ECO:0000313" key="2">
    <source>
        <dbReference type="EMBL" id="TPX43183.1"/>
    </source>
</evidence>
<organism evidence="2 3">
    <name type="scientific">Synchytrium endobioticum</name>
    <dbReference type="NCBI Taxonomy" id="286115"/>
    <lineage>
        <taxon>Eukaryota</taxon>
        <taxon>Fungi</taxon>
        <taxon>Fungi incertae sedis</taxon>
        <taxon>Chytridiomycota</taxon>
        <taxon>Chytridiomycota incertae sedis</taxon>
        <taxon>Chytridiomycetes</taxon>
        <taxon>Synchytriales</taxon>
        <taxon>Synchytriaceae</taxon>
        <taxon>Synchytrium</taxon>
    </lineage>
</organism>
<dbReference type="GO" id="GO:0006355">
    <property type="term" value="P:regulation of DNA-templated transcription"/>
    <property type="evidence" value="ECO:0007669"/>
    <property type="project" value="InterPro"/>
</dbReference>
<reference evidence="2 3" key="1">
    <citation type="journal article" date="2019" name="Sci. Rep.">
        <title>Comparative genomics of chytrid fungi reveal insights into the obligate biotrophic and pathogenic lifestyle of Synchytrium endobioticum.</title>
        <authorList>
            <person name="van de Vossenberg B.T.L.H."/>
            <person name="Warris S."/>
            <person name="Nguyen H.D.T."/>
            <person name="van Gent-Pelzer M.P.E."/>
            <person name="Joly D.L."/>
            <person name="van de Geest H.C."/>
            <person name="Bonants P.J.M."/>
            <person name="Smith D.S."/>
            <person name="Levesque C.A."/>
            <person name="van der Lee T.A.J."/>
        </authorList>
    </citation>
    <scope>NUCLEOTIDE SEQUENCE [LARGE SCALE GENOMIC DNA]</scope>
    <source>
        <strain evidence="2 3">LEV6574</strain>
    </source>
</reference>
<feature type="compositionally biased region" description="Polar residues" evidence="1">
    <location>
        <begin position="487"/>
        <end position="525"/>
    </location>
</feature>
<dbReference type="VEuPathDB" id="FungiDB:SeMB42_g00241"/>